<dbReference type="EMBL" id="QXGF01002011">
    <property type="protein sequence ID" value="KAE8926574.1"/>
    <property type="molecule type" value="Genomic_DNA"/>
</dbReference>
<dbReference type="Proteomes" id="UP000437068">
    <property type="component" value="Unassembled WGS sequence"/>
</dbReference>
<evidence type="ECO:0000313" key="3">
    <source>
        <dbReference type="EMBL" id="KAE9081954.1"/>
    </source>
</evidence>
<keyword evidence="9" id="KW-1185">Reference proteome</keyword>
<gene>
    <name evidence="7" type="ORF">PF001_g21550</name>
    <name evidence="6" type="ORF">PF002_g23301</name>
    <name evidence="5" type="ORF">PF005_g22392</name>
    <name evidence="4" type="ORF">PF006_g21690</name>
    <name evidence="3" type="ORF">PF007_g22470</name>
    <name evidence="2" type="ORF">PF009_g23238</name>
</gene>
<sequence>MIIVSVGKRVEGDSFAAVESDEFWVPASQLVNARMVYSLTVGRLSWIPENLSDVCGAECASDEGCSGVRFPLEQAENSSTSDTLLIKSSSIPMNLLSPIQMNAAVYPVGASQWRILASTLEETRGAAWESQTRPAHIILPRNFQSTDSSLTAFMEGEGLANCEHNVDKHLNHIEKNHLYIEHTVQPAYTAGLYFIFQNAVVHEALLVGENPLQTLEFSGNILEMYVQASIPTISMLIAFAGCIIMVLGTIVIAVLSMRGEQALREHSTAAMAADVLGNLEKFPPFLMRFQLRDAYTGEAAEVSFDSMRVESMVLVNKEDQTQQFAIASD</sequence>
<reference evidence="8 9" key="1">
    <citation type="submission" date="2018-08" db="EMBL/GenBank/DDBJ databases">
        <title>Genomic investigation of the strawberry pathogen Phytophthora fragariae indicates pathogenicity is determined by transcriptional variation in three key races.</title>
        <authorList>
            <person name="Adams T.M."/>
            <person name="Armitage A.D."/>
            <person name="Sobczyk M.K."/>
            <person name="Bates H.J."/>
            <person name="Dunwell J.M."/>
            <person name="Nellist C.F."/>
            <person name="Harrison R.J."/>
        </authorList>
    </citation>
    <scope>NUCLEOTIDE SEQUENCE [LARGE SCALE GENOMIC DNA]</scope>
    <source>
        <strain evidence="7 10">A4</strain>
        <strain evidence="6 11">BC-1</strain>
        <strain evidence="5 9">NOV-27</strain>
        <strain evidence="4 12">NOV-5</strain>
        <strain evidence="3 13">NOV-71</strain>
        <strain evidence="2 8">NOV-9</strain>
    </source>
</reference>
<evidence type="ECO:0000313" key="4">
    <source>
        <dbReference type="EMBL" id="KAE9105268.1"/>
    </source>
</evidence>
<dbReference type="EMBL" id="QXGA01002029">
    <property type="protein sequence ID" value="KAE9105268.1"/>
    <property type="molecule type" value="Genomic_DNA"/>
</dbReference>
<dbReference type="Proteomes" id="UP000433483">
    <property type="component" value="Unassembled WGS sequence"/>
</dbReference>
<evidence type="ECO:0000313" key="8">
    <source>
        <dbReference type="Proteomes" id="UP000429523"/>
    </source>
</evidence>
<dbReference type="EMBL" id="QXGB01002004">
    <property type="protein sequence ID" value="KAE9182673.1"/>
    <property type="molecule type" value="Genomic_DNA"/>
</dbReference>
<evidence type="ECO:0000313" key="9">
    <source>
        <dbReference type="Proteomes" id="UP000433483"/>
    </source>
</evidence>
<evidence type="ECO:0000313" key="2">
    <source>
        <dbReference type="EMBL" id="KAE8926574.1"/>
    </source>
</evidence>
<keyword evidence="1" id="KW-1133">Transmembrane helix</keyword>
<keyword evidence="1" id="KW-0812">Transmembrane</keyword>
<dbReference type="EMBL" id="QXGD01001987">
    <property type="protein sequence ID" value="KAE9195520.1"/>
    <property type="molecule type" value="Genomic_DNA"/>
</dbReference>
<feature type="transmembrane region" description="Helical" evidence="1">
    <location>
        <begin position="233"/>
        <end position="255"/>
    </location>
</feature>
<proteinExistence type="predicted"/>
<evidence type="ECO:0000313" key="12">
    <source>
        <dbReference type="Proteomes" id="UP000440732"/>
    </source>
</evidence>
<name>A0A6A3DXZ5_9STRA</name>
<dbReference type="OrthoDB" id="124611at2759"/>
<comment type="caution">
    <text evidence="2">The sequence shown here is derived from an EMBL/GenBank/DDBJ whole genome shotgun (WGS) entry which is preliminary data.</text>
</comment>
<dbReference type="Proteomes" id="UP000440367">
    <property type="component" value="Unassembled WGS sequence"/>
</dbReference>
<evidence type="ECO:0000313" key="11">
    <source>
        <dbReference type="Proteomes" id="UP000440367"/>
    </source>
</evidence>
<evidence type="ECO:0000313" key="10">
    <source>
        <dbReference type="Proteomes" id="UP000437068"/>
    </source>
</evidence>
<evidence type="ECO:0000313" key="7">
    <source>
        <dbReference type="EMBL" id="KAE9286209.1"/>
    </source>
</evidence>
<evidence type="ECO:0000313" key="13">
    <source>
        <dbReference type="Proteomes" id="UP000441208"/>
    </source>
</evidence>
<accession>A0A6A3DXZ5</accession>
<dbReference type="Proteomes" id="UP000440732">
    <property type="component" value="Unassembled WGS sequence"/>
</dbReference>
<protein>
    <submittedName>
        <fullName evidence="2">Uncharacterized protein</fullName>
    </submittedName>
</protein>
<dbReference type="AlphaFoldDB" id="A0A6A3DXZ5"/>
<dbReference type="Proteomes" id="UP000441208">
    <property type="component" value="Unassembled WGS sequence"/>
</dbReference>
<organism evidence="2 8">
    <name type="scientific">Phytophthora fragariae</name>
    <dbReference type="NCBI Taxonomy" id="53985"/>
    <lineage>
        <taxon>Eukaryota</taxon>
        <taxon>Sar</taxon>
        <taxon>Stramenopiles</taxon>
        <taxon>Oomycota</taxon>
        <taxon>Peronosporomycetes</taxon>
        <taxon>Peronosporales</taxon>
        <taxon>Peronosporaceae</taxon>
        <taxon>Phytophthora</taxon>
    </lineage>
</organism>
<evidence type="ECO:0000313" key="5">
    <source>
        <dbReference type="EMBL" id="KAE9182673.1"/>
    </source>
</evidence>
<evidence type="ECO:0000256" key="1">
    <source>
        <dbReference type="SAM" id="Phobius"/>
    </source>
</evidence>
<dbReference type="Proteomes" id="UP000429523">
    <property type="component" value="Unassembled WGS sequence"/>
</dbReference>
<evidence type="ECO:0000313" key="6">
    <source>
        <dbReference type="EMBL" id="KAE9195520.1"/>
    </source>
</evidence>
<dbReference type="EMBL" id="QXFZ01002008">
    <property type="protein sequence ID" value="KAE9081954.1"/>
    <property type="molecule type" value="Genomic_DNA"/>
</dbReference>
<dbReference type="EMBL" id="QXGE01001976">
    <property type="protein sequence ID" value="KAE9286209.1"/>
    <property type="molecule type" value="Genomic_DNA"/>
</dbReference>
<keyword evidence="1" id="KW-0472">Membrane</keyword>